<keyword evidence="6" id="KW-0067">ATP-binding</keyword>
<evidence type="ECO:0000256" key="3">
    <source>
        <dbReference type="ARBA" id="ARBA00013882"/>
    </source>
</evidence>
<keyword evidence="4" id="KW-0808">Transferase</keyword>
<organism evidence="11 12">
    <name type="scientific">Devosia oryzisoli</name>
    <dbReference type="NCBI Taxonomy" id="2774138"/>
    <lineage>
        <taxon>Bacteria</taxon>
        <taxon>Pseudomonadati</taxon>
        <taxon>Pseudomonadota</taxon>
        <taxon>Alphaproteobacteria</taxon>
        <taxon>Hyphomicrobiales</taxon>
        <taxon>Devosiaceae</taxon>
        <taxon>Devosia</taxon>
    </lineage>
</organism>
<dbReference type="InterPro" id="IPR040999">
    <property type="entry name" value="Mak_N_cap"/>
</dbReference>
<comment type="catalytic activity">
    <reaction evidence="8">
        <text>D-maltose + ATP = alpha-maltose 1-phosphate + ADP + H(+)</text>
        <dbReference type="Rhea" id="RHEA:31915"/>
        <dbReference type="ChEBI" id="CHEBI:15378"/>
        <dbReference type="ChEBI" id="CHEBI:17306"/>
        <dbReference type="ChEBI" id="CHEBI:30616"/>
        <dbReference type="ChEBI" id="CHEBI:63576"/>
        <dbReference type="ChEBI" id="CHEBI:456216"/>
        <dbReference type="EC" id="2.7.1.175"/>
    </reaction>
</comment>
<reference evidence="11" key="1">
    <citation type="submission" date="2020-09" db="EMBL/GenBank/DDBJ databases">
        <title>Genome seq and assembly of Devosia sp.</title>
        <authorList>
            <person name="Chhetri G."/>
        </authorList>
    </citation>
    <scope>NUCLEOTIDE SEQUENCE</scope>
    <source>
        <strain evidence="11">PTR5</strain>
    </source>
</reference>
<protein>
    <recommendedName>
        <fullName evidence="3">Maltokinase</fullName>
        <ecNumber evidence="2">2.7.1.175</ecNumber>
    </recommendedName>
    <alternativeName>
        <fullName evidence="7">Maltose-1-phosphate synthase</fullName>
    </alternativeName>
</protein>
<dbReference type="RefSeq" id="WP_191777431.1">
    <property type="nucleotide sequence ID" value="NZ_JACYFU010000004.1"/>
</dbReference>
<proteinExistence type="inferred from homology"/>
<dbReference type="Proteomes" id="UP000654108">
    <property type="component" value="Unassembled WGS sequence"/>
</dbReference>
<comment type="similarity">
    <text evidence="1">Belongs to the aminoglycoside phosphotransferase family.</text>
</comment>
<evidence type="ECO:0000259" key="10">
    <source>
        <dbReference type="Pfam" id="PF18085"/>
    </source>
</evidence>
<dbReference type="InterPro" id="IPR002575">
    <property type="entry name" value="Aminoglycoside_PTrfase"/>
</dbReference>
<evidence type="ECO:0000313" key="12">
    <source>
        <dbReference type="Proteomes" id="UP000654108"/>
    </source>
</evidence>
<accession>A0A927FYC0</accession>
<dbReference type="InterPro" id="IPR011009">
    <property type="entry name" value="Kinase-like_dom_sf"/>
</dbReference>
<feature type="domain" description="Aminoglycoside phosphotransferase" evidence="9">
    <location>
        <begin position="168"/>
        <end position="419"/>
    </location>
</feature>
<evidence type="ECO:0000256" key="2">
    <source>
        <dbReference type="ARBA" id="ARBA00011962"/>
    </source>
</evidence>
<sequence length="512" mass="55938">MTDPLAVLSTSDGTITSALNGDGVDQLQASTLPQFLPRQRWFGAKDRAITSVRLHPLGELEDGVHALIAADVRLGEETQRYLLPLAVQWSSDDSEPAPPTSLPALARIKAGARSGTLVDSALHPDLARALLEGMRNNRQLQAPDGSVVFAGTDRLRQHADFPAARPLGAEQSNVSIAFGNEIILKLYRRLRPGEQPDVEVARFLTGAGQFRNAPAFLGEIMLRPDRGEATTLAAAFAFVPNQGDAWAFVTTALTQSLLGSSDDDGAWIGTILGQRTAEMHQSLAVKTSDPDFHVEALERDDVAAWVKEAVEETHDLLDRLQAGLSVLSASARIVAEEVLRARDLLVQRIEATAAMSPSGGRSRIHGDYHLGQVLITNRDVMIIDFEGEPKRSLAERRAKSSPLRDVAGMLRSFHYAAWTALDRYRHEHGTVPDAVRARVMAWQQRVAEEFLAAYQVHVAGASSYPTDADFARALTDLFVLQKAIYEVGYELANRPDWVEIPLSGIRDLLNEG</sequence>
<dbReference type="NCBIfam" id="TIGR02457">
    <property type="entry name" value="TreS_Cterm"/>
    <property type="match status" value="1"/>
</dbReference>
<dbReference type="GO" id="GO:0005524">
    <property type="term" value="F:ATP binding"/>
    <property type="evidence" value="ECO:0007669"/>
    <property type="project" value="UniProtKB-KW"/>
</dbReference>
<dbReference type="GO" id="GO:0016740">
    <property type="term" value="F:transferase activity"/>
    <property type="evidence" value="ECO:0007669"/>
    <property type="project" value="UniProtKB-KW"/>
</dbReference>
<dbReference type="AlphaFoldDB" id="A0A927FYC0"/>
<feature type="domain" description="Maltokinase N-terminal cap" evidence="10">
    <location>
        <begin position="35"/>
        <end position="94"/>
    </location>
</feature>
<keyword evidence="5" id="KW-0547">Nucleotide-binding</keyword>
<dbReference type="SUPFAM" id="SSF56112">
    <property type="entry name" value="Protein kinase-like (PK-like)"/>
    <property type="match status" value="1"/>
</dbReference>
<dbReference type="EC" id="2.7.1.175" evidence="2"/>
<dbReference type="Pfam" id="PF01636">
    <property type="entry name" value="APH"/>
    <property type="match status" value="1"/>
</dbReference>
<evidence type="ECO:0000256" key="1">
    <source>
        <dbReference type="ARBA" id="ARBA00006219"/>
    </source>
</evidence>
<evidence type="ECO:0000256" key="7">
    <source>
        <dbReference type="ARBA" id="ARBA00031251"/>
    </source>
</evidence>
<evidence type="ECO:0000256" key="5">
    <source>
        <dbReference type="ARBA" id="ARBA00022741"/>
    </source>
</evidence>
<dbReference type="Gene3D" id="3.90.1200.10">
    <property type="match status" value="1"/>
</dbReference>
<evidence type="ECO:0000256" key="8">
    <source>
        <dbReference type="ARBA" id="ARBA00049067"/>
    </source>
</evidence>
<gene>
    <name evidence="11" type="ORF">IC608_15580</name>
</gene>
<evidence type="ECO:0000256" key="4">
    <source>
        <dbReference type="ARBA" id="ARBA00022679"/>
    </source>
</evidence>
<evidence type="ECO:0000256" key="6">
    <source>
        <dbReference type="ARBA" id="ARBA00022840"/>
    </source>
</evidence>
<comment type="caution">
    <text evidence="11">The sequence shown here is derived from an EMBL/GenBank/DDBJ whole genome shotgun (WGS) entry which is preliminary data.</text>
</comment>
<dbReference type="Pfam" id="PF18085">
    <property type="entry name" value="Mak_N_cap"/>
    <property type="match status" value="1"/>
</dbReference>
<evidence type="ECO:0000259" key="9">
    <source>
        <dbReference type="Pfam" id="PF01636"/>
    </source>
</evidence>
<keyword evidence="12" id="KW-1185">Reference proteome</keyword>
<dbReference type="EMBL" id="JACYFU010000004">
    <property type="protein sequence ID" value="MBD8066894.1"/>
    <property type="molecule type" value="Genomic_DNA"/>
</dbReference>
<evidence type="ECO:0000313" key="11">
    <source>
        <dbReference type="EMBL" id="MBD8066894.1"/>
    </source>
</evidence>
<dbReference type="InterPro" id="IPR012811">
    <property type="entry name" value="TreS_maltokin_C_dom"/>
</dbReference>
<name>A0A927FYC0_9HYPH</name>